<reference evidence="1" key="2">
    <citation type="submission" date="2015-03" db="EMBL/GenBank/DDBJ databases">
        <authorList>
            <person name="Chow C.-E.T."/>
            <person name="Winget D.M."/>
            <person name="White R.A.III."/>
            <person name="Hallam S.J."/>
            <person name="Suttle C.A."/>
        </authorList>
    </citation>
    <scope>NUCLEOTIDE SEQUENCE</scope>
    <source>
        <strain evidence="1">Oxic1_7</strain>
    </source>
</reference>
<organism evidence="1">
    <name type="scientific">uncultured marine virus</name>
    <dbReference type="NCBI Taxonomy" id="186617"/>
    <lineage>
        <taxon>Viruses</taxon>
        <taxon>environmental samples</taxon>
    </lineage>
</organism>
<reference evidence="1" key="1">
    <citation type="journal article" date="2015" name="Front. Microbiol.">
        <title>Combining genomic sequencing methods to explore viral diversity and reveal potential virus-host interactions.</title>
        <authorList>
            <person name="Chow C.E."/>
            <person name="Winget D.M."/>
            <person name="White R.A.III."/>
            <person name="Hallam S.J."/>
            <person name="Suttle C.A."/>
        </authorList>
    </citation>
    <scope>NUCLEOTIDE SEQUENCE</scope>
    <source>
        <strain evidence="1">Oxic1_7</strain>
    </source>
</reference>
<accession>A0A0F7LA91</accession>
<evidence type="ECO:0000313" key="1">
    <source>
        <dbReference type="EMBL" id="AKH48312.1"/>
    </source>
</evidence>
<name>A0A0F7LA91_9VIRU</name>
<dbReference type="EMBL" id="KR029602">
    <property type="protein sequence ID" value="AKH48312.1"/>
    <property type="molecule type" value="Genomic_DNA"/>
</dbReference>
<proteinExistence type="predicted"/>
<protein>
    <submittedName>
        <fullName evidence="1">Uncharacterized protein</fullName>
    </submittedName>
</protein>
<sequence length="322" mass="37148">MIKSTLAIVALLFIGVTFAYAEEPGWVTEESLVVVPFDYHGQSCWLESETTYQCVWEGYIEPFTVEDLEQFKHALSDEVYAEELAKLQAEEIVIVKVPKLTEHEQKVQALEDKLIKGVATVDDSVLYHLLTQLDTCQQGMDSRTAPFQNAREFTVSEYTQWTINHVEYKQEIGKLVKAIEECKAQHVLAYQVVGAGYMGMVTGEDDVQYSLLTELEGVQALDFELYNKNSDRIDMNDICENNQYTWKNRILLGCEDTRDYGDNKVRNPSGVINYYSDANTQYQKYLLDNFRYATADDMQAQEELAIPVLEEMLKDNIWYYRD</sequence>